<dbReference type="Pfam" id="PF00512">
    <property type="entry name" value="HisKA"/>
    <property type="match status" value="1"/>
</dbReference>
<dbReference type="Proteomes" id="UP000601522">
    <property type="component" value="Unassembled WGS sequence"/>
</dbReference>
<evidence type="ECO:0000256" key="4">
    <source>
        <dbReference type="ARBA" id="ARBA00022553"/>
    </source>
</evidence>
<dbReference type="Gene3D" id="3.30.565.10">
    <property type="entry name" value="Histidine kinase-like ATPase, C-terminal domain"/>
    <property type="match status" value="1"/>
</dbReference>
<dbReference type="InterPro" id="IPR004358">
    <property type="entry name" value="Sig_transdc_His_kin-like_C"/>
</dbReference>
<keyword evidence="9" id="KW-1133">Transmembrane helix</keyword>
<name>A0A926F1W2_9FIRM</name>
<dbReference type="InterPro" id="IPR036890">
    <property type="entry name" value="HATPase_C_sf"/>
</dbReference>
<dbReference type="SUPFAM" id="SSF55785">
    <property type="entry name" value="PYP-like sensor domain (PAS domain)"/>
    <property type="match status" value="1"/>
</dbReference>
<dbReference type="InterPro" id="IPR050351">
    <property type="entry name" value="BphY/WalK/GraS-like"/>
</dbReference>
<dbReference type="GO" id="GO:0004721">
    <property type="term" value="F:phosphoprotein phosphatase activity"/>
    <property type="evidence" value="ECO:0007669"/>
    <property type="project" value="TreeGrafter"/>
</dbReference>
<dbReference type="Gene3D" id="1.10.287.130">
    <property type="match status" value="1"/>
</dbReference>
<dbReference type="SUPFAM" id="SSF55874">
    <property type="entry name" value="ATPase domain of HSP90 chaperone/DNA topoisomerase II/histidine kinase"/>
    <property type="match status" value="1"/>
</dbReference>
<keyword evidence="8 9" id="KW-0472">Membrane</keyword>
<dbReference type="InterPro" id="IPR035965">
    <property type="entry name" value="PAS-like_dom_sf"/>
</dbReference>
<dbReference type="FunFam" id="3.30.565.10:FF:000006">
    <property type="entry name" value="Sensor histidine kinase WalK"/>
    <property type="match status" value="1"/>
</dbReference>
<dbReference type="Pfam" id="PF02518">
    <property type="entry name" value="HATPase_c"/>
    <property type="match status" value="1"/>
</dbReference>
<comment type="catalytic activity">
    <reaction evidence="1">
        <text>ATP + protein L-histidine = ADP + protein N-phospho-L-histidine.</text>
        <dbReference type="EC" id="2.7.13.3"/>
    </reaction>
</comment>
<keyword evidence="4" id="KW-0597">Phosphoprotein</keyword>
<feature type="transmembrane region" description="Helical" evidence="9">
    <location>
        <begin position="12"/>
        <end position="32"/>
    </location>
</feature>
<dbReference type="InterPro" id="IPR005467">
    <property type="entry name" value="His_kinase_dom"/>
</dbReference>
<gene>
    <name evidence="11" type="ORF">H8689_04475</name>
</gene>
<dbReference type="InterPro" id="IPR003594">
    <property type="entry name" value="HATPase_dom"/>
</dbReference>
<feature type="transmembrane region" description="Helical" evidence="9">
    <location>
        <begin position="154"/>
        <end position="176"/>
    </location>
</feature>
<organism evidence="11 12">
    <name type="scientific">Wansuia hejianensis</name>
    <dbReference type="NCBI Taxonomy" id="2763667"/>
    <lineage>
        <taxon>Bacteria</taxon>
        <taxon>Bacillati</taxon>
        <taxon>Bacillota</taxon>
        <taxon>Clostridia</taxon>
        <taxon>Lachnospirales</taxon>
        <taxon>Lachnospiraceae</taxon>
        <taxon>Wansuia</taxon>
    </lineage>
</organism>
<dbReference type="InterPro" id="IPR036097">
    <property type="entry name" value="HisK_dim/P_sf"/>
</dbReference>
<comment type="caution">
    <text evidence="11">The sequence shown here is derived from an EMBL/GenBank/DDBJ whole genome shotgun (WGS) entry which is preliminary data.</text>
</comment>
<keyword evidence="7" id="KW-0902">Two-component regulatory system</keyword>
<keyword evidence="9" id="KW-0812">Transmembrane</keyword>
<proteinExistence type="predicted"/>
<evidence type="ECO:0000256" key="7">
    <source>
        <dbReference type="ARBA" id="ARBA00023012"/>
    </source>
</evidence>
<dbReference type="GO" id="GO:0005886">
    <property type="term" value="C:plasma membrane"/>
    <property type="evidence" value="ECO:0007669"/>
    <property type="project" value="TreeGrafter"/>
</dbReference>
<sequence>MKSMKRKVYRSLTIISIISIILVTSFLVLIFYNFHMERTKSFIKDYAHTVGNYLETSNLLLSENMIYNNTTIRATLIDSSGNILFDTYKDPVEMENHINRPEVQKALENGSGDSIRHSTTLEKDTYYYAILLSNNNILRLAQETDSMLSVFLKILPGVLLVLFLILFISAFISSFLGSKILTPINDIGENMENLLIKNELDTLDIYDELLPFIKTLVKQSEKINLQLKDIKERAHIMETIMSNMNEGLILVDNNKYILSINQSAMNLLNSSKDISYISKSFITLCRNIEINETIDTVFNDHKSHDLILQLNNKYIFFSISPVLSNDETLGAIILMVDYTEKYKAELIRREFSANVSHELKTPLTSINGYAEMIENDVAKEQDIKKFASIIKKEGNRLLDLIDSIIRLSKIEDESIKKELDLVDIYSVGKEILDNFHLMAKSKDIKLEFIGSKTVLRANKSMMEELIYNLLDNAIKYTNKGGLVTLKIFKDSPYTLIKVVDTGIGIPIEDQDRIFERFYMVDKSRGKQTNSTGLGLSIVKHIVEYHKGTIDLSSTPNKGTEITIKIQ</sequence>
<evidence type="ECO:0000259" key="10">
    <source>
        <dbReference type="PROSITE" id="PS50109"/>
    </source>
</evidence>
<dbReference type="EMBL" id="JACRTK010000001">
    <property type="protein sequence ID" value="MBC8590394.1"/>
    <property type="molecule type" value="Genomic_DNA"/>
</dbReference>
<reference evidence="11 12" key="1">
    <citation type="submission" date="2020-08" db="EMBL/GenBank/DDBJ databases">
        <title>Genome public.</title>
        <authorList>
            <person name="Liu C."/>
            <person name="Sun Q."/>
        </authorList>
    </citation>
    <scope>NUCLEOTIDE SEQUENCE [LARGE SCALE GENOMIC DNA]</scope>
    <source>
        <strain evidence="11 12">NSJ-26</strain>
    </source>
</reference>
<feature type="domain" description="Histidine kinase" evidence="10">
    <location>
        <begin position="354"/>
        <end position="566"/>
    </location>
</feature>
<protein>
    <recommendedName>
        <fullName evidence="3">histidine kinase</fullName>
        <ecNumber evidence="3">2.7.13.3</ecNumber>
    </recommendedName>
</protein>
<dbReference type="CDD" id="cd00075">
    <property type="entry name" value="HATPase"/>
    <property type="match status" value="1"/>
</dbReference>
<evidence type="ECO:0000256" key="1">
    <source>
        <dbReference type="ARBA" id="ARBA00000085"/>
    </source>
</evidence>
<keyword evidence="5" id="KW-0808">Transferase</keyword>
<dbReference type="AlphaFoldDB" id="A0A926F1W2"/>
<evidence type="ECO:0000313" key="12">
    <source>
        <dbReference type="Proteomes" id="UP000601522"/>
    </source>
</evidence>
<evidence type="ECO:0000313" key="11">
    <source>
        <dbReference type="EMBL" id="MBC8590394.1"/>
    </source>
</evidence>
<dbReference type="CDD" id="cd00082">
    <property type="entry name" value="HisKA"/>
    <property type="match status" value="1"/>
</dbReference>
<dbReference type="RefSeq" id="WP_249323210.1">
    <property type="nucleotide sequence ID" value="NZ_JACRTK010000001.1"/>
</dbReference>
<dbReference type="EC" id="2.7.13.3" evidence="3"/>
<dbReference type="PANTHER" id="PTHR45453">
    <property type="entry name" value="PHOSPHATE REGULON SENSOR PROTEIN PHOR"/>
    <property type="match status" value="1"/>
</dbReference>
<evidence type="ECO:0000256" key="6">
    <source>
        <dbReference type="ARBA" id="ARBA00022777"/>
    </source>
</evidence>
<dbReference type="SUPFAM" id="SSF47384">
    <property type="entry name" value="Homodimeric domain of signal transducing histidine kinase"/>
    <property type="match status" value="1"/>
</dbReference>
<dbReference type="GO" id="GO:0000155">
    <property type="term" value="F:phosphorelay sensor kinase activity"/>
    <property type="evidence" value="ECO:0007669"/>
    <property type="project" value="InterPro"/>
</dbReference>
<dbReference type="PROSITE" id="PS50109">
    <property type="entry name" value="HIS_KIN"/>
    <property type="match status" value="1"/>
</dbReference>
<keyword evidence="6" id="KW-0418">Kinase</keyword>
<evidence type="ECO:0000256" key="8">
    <source>
        <dbReference type="ARBA" id="ARBA00023136"/>
    </source>
</evidence>
<evidence type="ECO:0000256" key="9">
    <source>
        <dbReference type="SAM" id="Phobius"/>
    </source>
</evidence>
<comment type="subcellular location">
    <subcellularLocation>
        <location evidence="2">Membrane</location>
    </subcellularLocation>
</comment>
<dbReference type="SMART" id="SM00388">
    <property type="entry name" value="HisKA"/>
    <property type="match status" value="1"/>
</dbReference>
<evidence type="ECO:0000256" key="5">
    <source>
        <dbReference type="ARBA" id="ARBA00022679"/>
    </source>
</evidence>
<dbReference type="GO" id="GO:0016036">
    <property type="term" value="P:cellular response to phosphate starvation"/>
    <property type="evidence" value="ECO:0007669"/>
    <property type="project" value="TreeGrafter"/>
</dbReference>
<dbReference type="PRINTS" id="PR00344">
    <property type="entry name" value="BCTRLSENSOR"/>
</dbReference>
<dbReference type="PANTHER" id="PTHR45453:SF1">
    <property type="entry name" value="PHOSPHATE REGULON SENSOR PROTEIN PHOR"/>
    <property type="match status" value="1"/>
</dbReference>
<keyword evidence="12" id="KW-1185">Reference proteome</keyword>
<dbReference type="FunFam" id="1.10.287.130:FF:000001">
    <property type="entry name" value="Two-component sensor histidine kinase"/>
    <property type="match status" value="1"/>
</dbReference>
<evidence type="ECO:0000256" key="3">
    <source>
        <dbReference type="ARBA" id="ARBA00012438"/>
    </source>
</evidence>
<accession>A0A926F1W2</accession>
<dbReference type="Gene3D" id="3.30.450.20">
    <property type="entry name" value="PAS domain"/>
    <property type="match status" value="1"/>
</dbReference>
<dbReference type="SMART" id="SM00387">
    <property type="entry name" value="HATPase_c"/>
    <property type="match status" value="1"/>
</dbReference>
<dbReference type="InterPro" id="IPR003661">
    <property type="entry name" value="HisK_dim/P_dom"/>
</dbReference>
<evidence type="ECO:0000256" key="2">
    <source>
        <dbReference type="ARBA" id="ARBA00004370"/>
    </source>
</evidence>